<dbReference type="EMBL" id="JAECZA010000089">
    <property type="protein sequence ID" value="MBH8574901.1"/>
    <property type="molecule type" value="Genomic_DNA"/>
</dbReference>
<keyword evidence="4 6" id="KW-1133">Transmembrane helix</keyword>
<dbReference type="Pfam" id="PF03706">
    <property type="entry name" value="LPG_synthase_TM"/>
    <property type="match status" value="1"/>
</dbReference>
<sequence length="316" mass="35529">MSKQKRGINLIVSFLSLLVFICALVAISHQLRKYNYWELFNSIKAITSEHLLLALGLTTLSYLVLTVYDILACYQIRHPLPYLKIIIAAFLGHAISNSVGFAVLTGSAVRYRLYYNWGLSVVEIAQVIAFSNLSFWLGLFAIGGIAFLIEPLTIPKLLHLPFSSAHPLAWIFLSLVICYILCSFRLKQPLKIRSWRVSFPSPKFALMQLVVASADWILAAGVLYVLLIGVTNLSYSGFFSIYLLAQIAGIISHVPGGLGVFETVILWFEADNNNVAQVFGILLAYRFIYYLLPLGVAILLLSLYELYQRLKIRKQQ</sequence>
<organism evidence="7 8">
    <name type="scientific">Dendronalium phyllosphericum CENA369</name>
    <dbReference type="NCBI Taxonomy" id="1725256"/>
    <lineage>
        <taxon>Bacteria</taxon>
        <taxon>Bacillati</taxon>
        <taxon>Cyanobacteriota</taxon>
        <taxon>Cyanophyceae</taxon>
        <taxon>Nostocales</taxon>
        <taxon>Nostocaceae</taxon>
        <taxon>Dendronalium</taxon>
        <taxon>Dendronalium phyllosphericum</taxon>
    </lineage>
</organism>
<name>A0A8J7LF68_9NOST</name>
<keyword evidence="8" id="KW-1185">Reference proteome</keyword>
<feature type="transmembrane region" description="Helical" evidence="6">
    <location>
        <begin position="241"/>
        <end position="267"/>
    </location>
</feature>
<comment type="subcellular location">
    <subcellularLocation>
        <location evidence="1">Cell membrane</location>
        <topology evidence="1">Multi-pass membrane protein</topology>
    </subcellularLocation>
</comment>
<feature type="transmembrane region" description="Helical" evidence="6">
    <location>
        <begin position="168"/>
        <end position="186"/>
    </location>
</feature>
<evidence type="ECO:0000256" key="3">
    <source>
        <dbReference type="ARBA" id="ARBA00022692"/>
    </source>
</evidence>
<dbReference type="RefSeq" id="WP_214433704.1">
    <property type="nucleotide sequence ID" value="NZ_CAWPUQ010000327.1"/>
</dbReference>
<gene>
    <name evidence="7" type="ORF">I8752_18110</name>
</gene>
<dbReference type="Proteomes" id="UP000662314">
    <property type="component" value="Unassembled WGS sequence"/>
</dbReference>
<dbReference type="PANTHER" id="PTHR39087">
    <property type="entry name" value="UPF0104 MEMBRANE PROTEIN MJ1595"/>
    <property type="match status" value="1"/>
</dbReference>
<dbReference type="InterPro" id="IPR022791">
    <property type="entry name" value="L-PG_synthase/AglD"/>
</dbReference>
<accession>A0A8J7LF68</accession>
<dbReference type="GO" id="GO:0005886">
    <property type="term" value="C:plasma membrane"/>
    <property type="evidence" value="ECO:0007669"/>
    <property type="project" value="UniProtKB-SubCell"/>
</dbReference>
<dbReference type="AlphaFoldDB" id="A0A8J7LF68"/>
<reference evidence="7 8" key="1">
    <citation type="journal article" date="2021" name="Int. J. Syst. Evol. Microbiol.">
        <title>Amazonocrinis nigriterrae gen. nov., sp. nov., Atlanticothrix silvestris gen. nov., sp. nov. and Dendronalium phyllosphericum gen. nov., sp. nov., nostocacean cyanobacteria from Brazilian environments.</title>
        <authorList>
            <person name="Alvarenga D.O."/>
            <person name="Andreote A.P.D."/>
            <person name="Branco L.H.Z."/>
            <person name="Delbaje E."/>
            <person name="Cruz R.B."/>
            <person name="Varani A.M."/>
            <person name="Fiore M.F."/>
        </authorList>
    </citation>
    <scope>NUCLEOTIDE SEQUENCE [LARGE SCALE GENOMIC DNA]</scope>
    <source>
        <strain evidence="7 8">CENA369</strain>
    </source>
</reference>
<feature type="transmembrane region" description="Helical" evidence="6">
    <location>
        <begin position="83"/>
        <end position="104"/>
    </location>
</feature>
<evidence type="ECO:0000256" key="6">
    <source>
        <dbReference type="SAM" id="Phobius"/>
    </source>
</evidence>
<proteinExistence type="predicted"/>
<dbReference type="PANTHER" id="PTHR39087:SF2">
    <property type="entry name" value="UPF0104 MEMBRANE PROTEIN MJ1595"/>
    <property type="match status" value="1"/>
</dbReference>
<keyword evidence="3 6" id="KW-0812">Transmembrane</keyword>
<feature type="transmembrane region" description="Helical" evidence="6">
    <location>
        <begin position="206"/>
        <end position="229"/>
    </location>
</feature>
<evidence type="ECO:0000256" key="2">
    <source>
        <dbReference type="ARBA" id="ARBA00022475"/>
    </source>
</evidence>
<keyword evidence="5 6" id="KW-0472">Membrane</keyword>
<feature type="transmembrane region" description="Helical" evidence="6">
    <location>
        <begin position="51"/>
        <end position="71"/>
    </location>
</feature>
<comment type="caution">
    <text evidence="7">The sequence shown here is derived from an EMBL/GenBank/DDBJ whole genome shotgun (WGS) entry which is preliminary data.</text>
</comment>
<evidence type="ECO:0000256" key="4">
    <source>
        <dbReference type="ARBA" id="ARBA00022989"/>
    </source>
</evidence>
<protein>
    <submittedName>
        <fullName evidence="7">UPF0104 family protein</fullName>
    </submittedName>
</protein>
<feature type="transmembrane region" description="Helical" evidence="6">
    <location>
        <begin position="124"/>
        <end position="148"/>
    </location>
</feature>
<evidence type="ECO:0000313" key="8">
    <source>
        <dbReference type="Proteomes" id="UP000662314"/>
    </source>
</evidence>
<feature type="transmembrane region" description="Helical" evidence="6">
    <location>
        <begin position="287"/>
        <end position="307"/>
    </location>
</feature>
<keyword evidence="2" id="KW-1003">Cell membrane</keyword>
<feature type="transmembrane region" description="Helical" evidence="6">
    <location>
        <begin position="7"/>
        <end position="31"/>
    </location>
</feature>
<evidence type="ECO:0000256" key="1">
    <source>
        <dbReference type="ARBA" id="ARBA00004651"/>
    </source>
</evidence>
<evidence type="ECO:0000256" key="5">
    <source>
        <dbReference type="ARBA" id="ARBA00023136"/>
    </source>
</evidence>
<evidence type="ECO:0000313" key="7">
    <source>
        <dbReference type="EMBL" id="MBH8574901.1"/>
    </source>
</evidence>